<evidence type="ECO:0000313" key="3">
    <source>
        <dbReference type="Proteomes" id="UP001289374"/>
    </source>
</evidence>
<evidence type="ECO:0000313" key="2">
    <source>
        <dbReference type="EMBL" id="KAK4381127.1"/>
    </source>
</evidence>
<accession>A0AAE1VU11</accession>
<gene>
    <name evidence="2" type="ORF">Sango_2997800</name>
</gene>
<reference evidence="2" key="2">
    <citation type="journal article" date="2024" name="Plant">
        <title>Genomic evolution and insights into agronomic trait innovations of Sesamum species.</title>
        <authorList>
            <person name="Miao H."/>
            <person name="Wang L."/>
            <person name="Qu L."/>
            <person name="Liu H."/>
            <person name="Sun Y."/>
            <person name="Le M."/>
            <person name="Wang Q."/>
            <person name="Wei S."/>
            <person name="Zheng Y."/>
            <person name="Lin W."/>
            <person name="Duan Y."/>
            <person name="Cao H."/>
            <person name="Xiong S."/>
            <person name="Wang X."/>
            <person name="Wei L."/>
            <person name="Li C."/>
            <person name="Ma Q."/>
            <person name="Ju M."/>
            <person name="Zhao R."/>
            <person name="Li G."/>
            <person name="Mu C."/>
            <person name="Tian Q."/>
            <person name="Mei H."/>
            <person name="Zhang T."/>
            <person name="Gao T."/>
            <person name="Zhang H."/>
        </authorList>
    </citation>
    <scope>NUCLEOTIDE SEQUENCE</scope>
    <source>
        <strain evidence="2">K16</strain>
    </source>
</reference>
<protein>
    <recommendedName>
        <fullName evidence="1">Retrotransposon Copia-like N-terminal domain-containing protein</fullName>
    </recommendedName>
</protein>
<dbReference type="PANTHER" id="PTHR37610">
    <property type="entry name" value="CCHC-TYPE DOMAIN-CONTAINING PROTEIN"/>
    <property type="match status" value="1"/>
</dbReference>
<feature type="domain" description="Retrotransposon Copia-like N-terminal" evidence="1">
    <location>
        <begin position="5"/>
        <end position="50"/>
    </location>
</feature>
<dbReference type="AlphaFoldDB" id="A0AAE1VU11"/>
<evidence type="ECO:0000259" key="1">
    <source>
        <dbReference type="Pfam" id="PF14244"/>
    </source>
</evidence>
<name>A0AAE1VU11_9LAMI</name>
<comment type="caution">
    <text evidence="2">The sequence shown here is derived from an EMBL/GenBank/DDBJ whole genome shotgun (WGS) entry which is preliminary data.</text>
</comment>
<keyword evidence="3" id="KW-1185">Reference proteome</keyword>
<dbReference type="PANTHER" id="PTHR37610:SF40">
    <property type="entry name" value="OS01G0909600 PROTEIN"/>
    <property type="match status" value="1"/>
</dbReference>
<sequence length="165" mass="18173">MKLQSADHPGMGLVSISLDGTNYLSWSRAVRLALGAKQNLGFIDGKCIKPVANTEDLEQWQHADYMSRGKKIIQEQAESVDVNMVEYGDYEDFAGPGTKAIVGIGRRIGRLYILDKCSFDTDTIMKFHVSQSEFFYASLDQQPVNAAEAIVVVELKLADDPPNAG</sequence>
<organism evidence="2 3">
    <name type="scientific">Sesamum angolense</name>
    <dbReference type="NCBI Taxonomy" id="2727404"/>
    <lineage>
        <taxon>Eukaryota</taxon>
        <taxon>Viridiplantae</taxon>
        <taxon>Streptophyta</taxon>
        <taxon>Embryophyta</taxon>
        <taxon>Tracheophyta</taxon>
        <taxon>Spermatophyta</taxon>
        <taxon>Magnoliopsida</taxon>
        <taxon>eudicotyledons</taxon>
        <taxon>Gunneridae</taxon>
        <taxon>Pentapetalae</taxon>
        <taxon>asterids</taxon>
        <taxon>lamiids</taxon>
        <taxon>Lamiales</taxon>
        <taxon>Pedaliaceae</taxon>
        <taxon>Sesamum</taxon>
    </lineage>
</organism>
<reference evidence="2" key="1">
    <citation type="submission" date="2020-06" db="EMBL/GenBank/DDBJ databases">
        <authorList>
            <person name="Li T."/>
            <person name="Hu X."/>
            <person name="Zhang T."/>
            <person name="Song X."/>
            <person name="Zhang H."/>
            <person name="Dai N."/>
            <person name="Sheng W."/>
            <person name="Hou X."/>
            <person name="Wei L."/>
        </authorList>
    </citation>
    <scope>NUCLEOTIDE SEQUENCE</scope>
    <source>
        <strain evidence="2">K16</strain>
        <tissue evidence="2">Leaf</tissue>
    </source>
</reference>
<dbReference type="Pfam" id="PF14244">
    <property type="entry name" value="Retrotran_gag_3"/>
    <property type="match status" value="1"/>
</dbReference>
<dbReference type="Proteomes" id="UP001289374">
    <property type="component" value="Unassembled WGS sequence"/>
</dbReference>
<proteinExistence type="predicted"/>
<dbReference type="EMBL" id="JACGWL010000946">
    <property type="protein sequence ID" value="KAK4381127.1"/>
    <property type="molecule type" value="Genomic_DNA"/>
</dbReference>
<dbReference type="InterPro" id="IPR029472">
    <property type="entry name" value="Copia-like_N"/>
</dbReference>